<feature type="signal peptide" evidence="1">
    <location>
        <begin position="1"/>
        <end position="19"/>
    </location>
</feature>
<gene>
    <name evidence="2" type="ORF">SPI_03619</name>
</gene>
<evidence type="ECO:0000313" key="3">
    <source>
        <dbReference type="Proteomes" id="UP000076874"/>
    </source>
</evidence>
<dbReference type="OrthoDB" id="3660917at2759"/>
<feature type="chain" id="PRO_5007893803" evidence="1">
    <location>
        <begin position="20"/>
        <end position="196"/>
    </location>
</feature>
<evidence type="ECO:0000313" key="2">
    <source>
        <dbReference type="EMBL" id="OAA63456.1"/>
    </source>
</evidence>
<reference evidence="2 3" key="1">
    <citation type="journal article" date="2016" name="Genome Biol. Evol.">
        <title>Divergent and convergent evolution of fungal pathogenicity.</title>
        <authorList>
            <person name="Shang Y."/>
            <person name="Xiao G."/>
            <person name="Zheng P."/>
            <person name="Cen K."/>
            <person name="Zhan S."/>
            <person name="Wang C."/>
        </authorList>
    </citation>
    <scope>NUCLEOTIDE SEQUENCE [LARGE SCALE GENOMIC DNA]</scope>
    <source>
        <strain evidence="2 3">RCEF 264</strain>
    </source>
</reference>
<dbReference type="AlphaFoldDB" id="A0A167W866"/>
<evidence type="ECO:0000256" key="1">
    <source>
        <dbReference type="SAM" id="SignalP"/>
    </source>
</evidence>
<keyword evidence="3" id="KW-1185">Reference proteome</keyword>
<dbReference type="Proteomes" id="UP000076874">
    <property type="component" value="Unassembled WGS sequence"/>
</dbReference>
<accession>A0A167W866</accession>
<comment type="caution">
    <text evidence="2">The sequence shown here is derived from an EMBL/GenBank/DDBJ whole genome shotgun (WGS) entry which is preliminary data.</text>
</comment>
<proteinExistence type="predicted"/>
<name>A0A167W866_9HYPO</name>
<protein>
    <submittedName>
        <fullName evidence="2">Uncharacterized protein</fullName>
    </submittedName>
</protein>
<organism evidence="2 3">
    <name type="scientific">Niveomyces insectorum RCEF 264</name>
    <dbReference type="NCBI Taxonomy" id="1081102"/>
    <lineage>
        <taxon>Eukaryota</taxon>
        <taxon>Fungi</taxon>
        <taxon>Dikarya</taxon>
        <taxon>Ascomycota</taxon>
        <taxon>Pezizomycotina</taxon>
        <taxon>Sordariomycetes</taxon>
        <taxon>Hypocreomycetidae</taxon>
        <taxon>Hypocreales</taxon>
        <taxon>Cordycipitaceae</taxon>
        <taxon>Niveomyces</taxon>
    </lineage>
</organism>
<dbReference type="EMBL" id="AZHD01000005">
    <property type="protein sequence ID" value="OAA63456.1"/>
    <property type="molecule type" value="Genomic_DNA"/>
</dbReference>
<keyword evidence="1" id="KW-0732">Signal</keyword>
<sequence>MCLRTYLGLVCLWACSVLSSPTTLDARTNTPALRYVPGTALQASANIAYDPDGVFVLGVDGVLRTFAPNISVVDYRQLDPAQVNELAVRLATHSEFLGVELAPGLQYLLDHPETDGRSVVNTHDLLQPTNPLVLPDPAYSNSTSPPQKRDLTGLLDPRQPALCPGTCASVSDCVFISCFACYFPYGPGSIGLCFTN</sequence>
<dbReference type="STRING" id="1081102.A0A167W866"/>